<comment type="caution">
    <text evidence="1">The sequence shown here is derived from an EMBL/GenBank/DDBJ whole genome shotgun (WGS) entry which is preliminary data.</text>
</comment>
<sequence>MDDSIIQILEDPGIVHYKQYWLKVPKGTIQDEILSIFAFGRYKDLSTHRLDLTDLMRQKLQKLTIISIMCDSKRNSDLPYSIFMKECEIEDVSILERYLIELQPLIRCRIDQVNQTISIVECLDCRDIYCNEKPLPELSQVPITKNKLIENLRCWKSKLQDDIL</sequence>
<evidence type="ECO:0000313" key="1">
    <source>
        <dbReference type="EMBL" id="KAK5780475.1"/>
    </source>
</evidence>
<accession>A0AAN7WMG3</accession>
<dbReference type="GO" id="GO:0002183">
    <property type="term" value="P:cytoplasmic translational initiation"/>
    <property type="evidence" value="ECO:0007669"/>
    <property type="project" value="TreeGrafter"/>
</dbReference>
<dbReference type="Proteomes" id="UP001306508">
    <property type="component" value="Unassembled WGS sequence"/>
</dbReference>
<dbReference type="EMBL" id="JAWIZZ010000041">
    <property type="protein sequence ID" value="KAK5780475.1"/>
    <property type="molecule type" value="Genomic_DNA"/>
</dbReference>
<dbReference type="AlphaFoldDB" id="A0AAN7WMG3"/>
<name>A0AAN7WMG3_9SACH</name>
<dbReference type="PANTHER" id="PTHR15350:SF2">
    <property type="entry name" value="EUKARYOTIC TRANSLATION INITIATION FACTOR 3 SUBUNIT M"/>
    <property type="match status" value="1"/>
</dbReference>
<reference evidence="2" key="1">
    <citation type="submission" date="2023-07" db="EMBL/GenBank/DDBJ databases">
        <title>A draft genome of Kazachstania heterogenica Y-27499.</title>
        <authorList>
            <person name="Donic C."/>
            <person name="Kralova J.S."/>
            <person name="Fidel L."/>
            <person name="Ben-Dor S."/>
            <person name="Jung S."/>
        </authorList>
    </citation>
    <scope>NUCLEOTIDE SEQUENCE [LARGE SCALE GENOMIC DNA]</scope>
    <source>
        <strain evidence="2">Y27499</strain>
    </source>
</reference>
<organism evidence="1 2">
    <name type="scientific">Arxiozyma heterogenica</name>
    <dbReference type="NCBI Taxonomy" id="278026"/>
    <lineage>
        <taxon>Eukaryota</taxon>
        <taxon>Fungi</taxon>
        <taxon>Dikarya</taxon>
        <taxon>Ascomycota</taxon>
        <taxon>Saccharomycotina</taxon>
        <taxon>Saccharomycetes</taxon>
        <taxon>Saccharomycetales</taxon>
        <taxon>Saccharomycetaceae</taxon>
        <taxon>Arxiozyma</taxon>
    </lineage>
</organism>
<dbReference type="PANTHER" id="PTHR15350">
    <property type="entry name" value="COP9 SIGNALOSOME COMPLEX SUBUNIT 7/DENDRITIC CELL PROTEIN GA17"/>
    <property type="match status" value="1"/>
</dbReference>
<evidence type="ECO:0000313" key="2">
    <source>
        <dbReference type="Proteomes" id="UP001306508"/>
    </source>
</evidence>
<protein>
    <submittedName>
        <fullName evidence="1">Uncharacterized protein</fullName>
    </submittedName>
</protein>
<gene>
    <name evidence="1" type="ORF">RI543_002234</name>
</gene>
<dbReference type="InterPro" id="IPR045237">
    <property type="entry name" value="COPS7/eIF3m"/>
</dbReference>
<proteinExistence type="predicted"/>
<keyword evidence="2" id="KW-1185">Reference proteome</keyword>
<dbReference type="GO" id="GO:0005852">
    <property type="term" value="C:eukaryotic translation initiation factor 3 complex"/>
    <property type="evidence" value="ECO:0007669"/>
    <property type="project" value="TreeGrafter"/>
</dbReference>